<dbReference type="Proteomes" id="UP000827976">
    <property type="component" value="Chromosome 5"/>
</dbReference>
<gene>
    <name evidence="1" type="ORF">IHE45_05G054800</name>
</gene>
<evidence type="ECO:0000313" key="2">
    <source>
        <dbReference type="Proteomes" id="UP000827976"/>
    </source>
</evidence>
<comment type="caution">
    <text evidence="1">The sequence shown here is derived from an EMBL/GenBank/DDBJ whole genome shotgun (WGS) entry which is preliminary data.</text>
</comment>
<proteinExistence type="predicted"/>
<reference evidence="2" key="1">
    <citation type="journal article" date="2022" name="Nat. Commun.">
        <title>Chromosome evolution and the genetic basis of agronomically important traits in greater yam.</title>
        <authorList>
            <person name="Bredeson J.V."/>
            <person name="Lyons J.B."/>
            <person name="Oniyinde I.O."/>
            <person name="Okereke N.R."/>
            <person name="Kolade O."/>
            <person name="Nnabue I."/>
            <person name="Nwadili C.O."/>
            <person name="Hribova E."/>
            <person name="Parker M."/>
            <person name="Nwogha J."/>
            <person name="Shu S."/>
            <person name="Carlson J."/>
            <person name="Kariba R."/>
            <person name="Muthemba S."/>
            <person name="Knop K."/>
            <person name="Barton G.J."/>
            <person name="Sherwood A.V."/>
            <person name="Lopez-Montes A."/>
            <person name="Asiedu R."/>
            <person name="Jamnadass R."/>
            <person name="Muchugi A."/>
            <person name="Goodstein D."/>
            <person name="Egesi C.N."/>
            <person name="Featherston J."/>
            <person name="Asfaw A."/>
            <person name="Simpson G.G."/>
            <person name="Dolezel J."/>
            <person name="Hendre P.S."/>
            <person name="Van Deynze A."/>
            <person name="Kumar P.L."/>
            <person name="Obidiegwu J.E."/>
            <person name="Bhattacharjee R."/>
            <person name="Rokhsar D.S."/>
        </authorList>
    </citation>
    <scope>NUCLEOTIDE SEQUENCE [LARGE SCALE GENOMIC DNA]</scope>
    <source>
        <strain evidence="2">cv. TDa95/00328</strain>
    </source>
</reference>
<keyword evidence="2" id="KW-1185">Reference proteome</keyword>
<accession>A0ACB7W1K9</accession>
<organism evidence="1 2">
    <name type="scientific">Dioscorea alata</name>
    <name type="common">Purple yam</name>
    <dbReference type="NCBI Taxonomy" id="55571"/>
    <lineage>
        <taxon>Eukaryota</taxon>
        <taxon>Viridiplantae</taxon>
        <taxon>Streptophyta</taxon>
        <taxon>Embryophyta</taxon>
        <taxon>Tracheophyta</taxon>
        <taxon>Spermatophyta</taxon>
        <taxon>Magnoliopsida</taxon>
        <taxon>Liliopsida</taxon>
        <taxon>Dioscoreales</taxon>
        <taxon>Dioscoreaceae</taxon>
        <taxon>Dioscorea</taxon>
    </lineage>
</organism>
<sequence length="159" mass="18027">MKTILSITLLIIPLLFVTLESSHALNETQEVKSNSSVWLAKAHHHRRQRGCWYRPWICKERFPPFEWRLCCNNRCVDIDSDNNNCGLCGIRCPFSWQCCNGVCVDTMINPLHCGSCSNRCPTGSLCSYGLCSYAEPLPPFLISPKHPKPPLPEPPVLKK</sequence>
<protein>
    <submittedName>
        <fullName evidence="1">Stigma-specific protein Stig1 protein</fullName>
    </submittedName>
</protein>
<name>A0ACB7W1K9_DIOAL</name>
<dbReference type="EMBL" id="CM037015">
    <property type="protein sequence ID" value="KAH7681382.1"/>
    <property type="molecule type" value="Genomic_DNA"/>
</dbReference>
<evidence type="ECO:0000313" key="1">
    <source>
        <dbReference type="EMBL" id="KAH7681382.1"/>
    </source>
</evidence>